<dbReference type="InterPro" id="IPR028098">
    <property type="entry name" value="Glyco_trans_4-like_N"/>
</dbReference>
<evidence type="ECO:0000313" key="2">
    <source>
        <dbReference type="EMBL" id="KFM14537.1"/>
    </source>
</evidence>
<reference evidence="2 3" key="1">
    <citation type="submission" date="2014-06" db="EMBL/GenBank/DDBJ databases">
        <authorList>
            <person name="Ngugi D.K."/>
            <person name="Blom J."/>
            <person name="Alam I."/>
            <person name="Rashid M."/>
            <person name="Baalawi W."/>
            <person name="Zhang G."/>
            <person name="Hikmawan T."/>
            <person name="Guan Y."/>
            <person name="Antunes A."/>
            <person name="Siam R."/>
            <person name="El-Dorry H."/>
            <person name="Bajic V."/>
            <person name="Stingl U."/>
        </authorList>
    </citation>
    <scope>NUCLEOTIDE SEQUENCE [LARGE SCALE GENOMIC DNA]</scope>
    <source>
        <strain evidence="2">SCGC AAA799-D11</strain>
    </source>
</reference>
<accession>A0A087RM33</accession>
<sequence length="353" mass="40847">MKIGVIHPSFEVVGGAEQTTYSILRALKNTHHNVTLYTTTKNPEIPPEIKICHIQRNSFPIGWSLQRILDTKKLFSKAKNEDILFISSGNLILTDTKKNVIIYCHSTFESELKKLEKIKSGFTKLYYKYIQKQIKFQLELLKKSSVKLIANSNYTKEKIKEIFGKDSTVIYPPVKINKKNNQKNGIITIARYSKEKKLEFNLHVIKNFKIQYKVFGNARFPSQLNYYNSLKKIILNHEHIELYLNSERDEIEKNLNSSKVYFQSSEETFGISVVEGILAGCIPIVPDNSANKETVPFDELRYVENDENDAGGKIELAINGDFDKFLIKLQDHAKRFSEENFQKNVINYLSKFE</sequence>
<dbReference type="Gene3D" id="3.40.50.2000">
    <property type="entry name" value="Glycogen Phosphorylase B"/>
    <property type="match status" value="2"/>
</dbReference>
<organism evidence="2 3">
    <name type="scientific">Marine Group I thaumarchaeote SCGC AAA799-D11</name>
    <dbReference type="NCBI Taxonomy" id="1502291"/>
    <lineage>
        <taxon>Archaea</taxon>
        <taxon>Nitrososphaerota</taxon>
        <taxon>Marine Group I</taxon>
    </lineage>
</organism>
<dbReference type="PANTHER" id="PTHR45919:SF1">
    <property type="entry name" value="GDP-MAN:MAN(3)GLCNAC(2)-PP-DOL ALPHA-1,2-MANNOSYLTRANSFERASE"/>
    <property type="match status" value="1"/>
</dbReference>
<protein>
    <submittedName>
        <fullName evidence="2">Alpha-12-mannosyltransferase protein</fullName>
        <ecNumber evidence="2">2.4.1.131</ecNumber>
    </submittedName>
</protein>
<dbReference type="GO" id="GO:0004377">
    <property type="term" value="F:GDP-Man:Man(3)GlcNAc(2)-PP-Dol alpha-1,2-mannosyltransferase activity"/>
    <property type="evidence" value="ECO:0007669"/>
    <property type="project" value="UniProtKB-EC"/>
</dbReference>
<dbReference type="InterPro" id="IPR038013">
    <property type="entry name" value="ALG11"/>
</dbReference>
<dbReference type="GO" id="GO:0006487">
    <property type="term" value="P:protein N-linked glycosylation"/>
    <property type="evidence" value="ECO:0007669"/>
    <property type="project" value="TreeGrafter"/>
</dbReference>
<feature type="domain" description="Glycosyltransferase subfamily 4-like N-terminal" evidence="1">
    <location>
        <begin position="13"/>
        <end position="176"/>
    </location>
</feature>
<keyword evidence="3" id="KW-1185">Reference proteome</keyword>
<dbReference type="EMBL" id="JOSY01000077">
    <property type="protein sequence ID" value="KFM14537.1"/>
    <property type="molecule type" value="Genomic_DNA"/>
</dbReference>
<evidence type="ECO:0000259" key="1">
    <source>
        <dbReference type="Pfam" id="PF13439"/>
    </source>
</evidence>
<dbReference type="SUPFAM" id="SSF53756">
    <property type="entry name" value="UDP-Glycosyltransferase/glycogen phosphorylase"/>
    <property type="match status" value="1"/>
</dbReference>
<keyword evidence="2" id="KW-0328">Glycosyltransferase</keyword>
<keyword evidence="2" id="KW-0808">Transferase</keyword>
<dbReference type="PANTHER" id="PTHR45919">
    <property type="entry name" value="GDP-MAN:MAN(3)GLCNAC(2)-PP-DOL ALPHA-1,2-MANNOSYLTRANSFERASE"/>
    <property type="match status" value="1"/>
</dbReference>
<gene>
    <name evidence="2" type="ORF">AAA799D11_01912</name>
</gene>
<dbReference type="Proteomes" id="UP000029386">
    <property type="component" value="Unassembled WGS sequence"/>
</dbReference>
<dbReference type="AlphaFoldDB" id="A0A087RM33"/>
<dbReference type="STRING" id="1502291.AAA799D11_01912"/>
<dbReference type="Pfam" id="PF13439">
    <property type="entry name" value="Glyco_transf_4"/>
    <property type="match status" value="1"/>
</dbReference>
<comment type="caution">
    <text evidence="2">The sequence shown here is derived from an EMBL/GenBank/DDBJ whole genome shotgun (WGS) entry which is preliminary data.</text>
</comment>
<dbReference type="EC" id="2.4.1.131" evidence="2"/>
<dbReference type="CDD" id="cd03801">
    <property type="entry name" value="GT4_PimA-like"/>
    <property type="match status" value="1"/>
</dbReference>
<evidence type="ECO:0000313" key="3">
    <source>
        <dbReference type="Proteomes" id="UP000029386"/>
    </source>
</evidence>
<proteinExistence type="predicted"/>
<name>A0A087RM33_9ARCH</name>
<dbReference type="GO" id="GO:0016020">
    <property type="term" value="C:membrane"/>
    <property type="evidence" value="ECO:0007669"/>
    <property type="project" value="TreeGrafter"/>
</dbReference>